<dbReference type="AlphaFoldDB" id="A0A4S4A4A8"/>
<name>A0A4S4A4A8_9FLAO</name>
<protein>
    <recommendedName>
        <fullName evidence="3">NlpE N-terminal domain-containing protein</fullName>
    </recommendedName>
</protein>
<evidence type="ECO:0008006" key="3">
    <source>
        <dbReference type="Google" id="ProtNLM"/>
    </source>
</evidence>
<gene>
    <name evidence="1" type="ORF">E6C50_03545</name>
</gene>
<evidence type="ECO:0000313" key="1">
    <source>
        <dbReference type="EMBL" id="THF53287.1"/>
    </source>
</evidence>
<dbReference type="RefSeq" id="WP_136401810.1">
    <property type="nucleotide sequence ID" value="NZ_SSNZ01000001.1"/>
</dbReference>
<reference evidence="1 2" key="1">
    <citation type="submission" date="2019-04" db="EMBL/GenBank/DDBJ databases">
        <title>Flavobacterium sp. nov. isolated from construction timber.</title>
        <authorList>
            <person name="Lin S.-Y."/>
            <person name="Chang C.-T."/>
            <person name="Young C.-C."/>
        </authorList>
    </citation>
    <scope>NUCLEOTIDE SEQUENCE [LARGE SCALE GENOMIC DNA]</scope>
    <source>
        <strain evidence="1 2">CC-CTC003</strain>
    </source>
</reference>
<dbReference type="EMBL" id="SSNZ01000001">
    <property type="protein sequence ID" value="THF53287.1"/>
    <property type="molecule type" value="Genomic_DNA"/>
</dbReference>
<proteinExistence type="predicted"/>
<accession>A0A4S4A4A8</accession>
<organism evidence="1 2">
    <name type="scientific">Flavobacterium supellecticarium</name>
    <dbReference type="NCBI Taxonomy" id="2565924"/>
    <lineage>
        <taxon>Bacteria</taxon>
        <taxon>Pseudomonadati</taxon>
        <taxon>Bacteroidota</taxon>
        <taxon>Flavobacteriia</taxon>
        <taxon>Flavobacteriales</taxon>
        <taxon>Flavobacteriaceae</taxon>
        <taxon>Flavobacterium</taxon>
    </lineage>
</organism>
<dbReference type="Proteomes" id="UP000307507">
    <property type="component" value="Unassembled WGS sequence"/>
</dbReference>
<sequence length="152" mass="17110">MRKIAFVFALLALTVACKKNSDKEKTTDSDIDMVPTVQEECYEYRKDGNTIYMHLKKEANAVTGNLDYAYSEKDSNTGTFSGTIKNDILIAIYTFTSEGMESKREIAFQVKDKTLIEGYGEVEEKNGTVTFKNPDKLVFNSGMPLTKVDCKK</sequence>
<keyword evidence="2" id="KW-1185">Reference proteome</keyword>
<dbReference type="OrthoDB" id="794403at2"/>
<dbReference type="PROSITE" id="PS51257">
    <property type="entry name" value="PROKAR_LIPOPROTEIN"/>
    <property type="match status" value="1"/>
</dbReference>
<evidence type="ECO:0000313" key="2">
    <source>
        <dbReference type="Proteomes" id="UP000307507"/>
    </source>
</evidence>
<comment type="caution">
    <text evidence="1">The sequence shown here is derived from an EMBL/GenBank/DDBJ whole genome shotgun (WGS) entry which is preliminary data.</text>
</comment>